<sequence length="174" mass="19699">VPLSHSTPLFMMPNYDPGPVFSAPPVKTSGRSTPQVGSFAYDLQRNYKLRWESLAAMHAWMKQECLNNSIEFVKKISPRPTASITAWKSTDIYVCSRQGSGGKSKYCTKKGWGRKIPSKRTGCLCRLTVKTYPGTSEVLGFYKSEHTHATGDENLKYLRLDKETRLEIETMLRL</sequence>
<name>A0AAD6WM50_9AGAR</name>
<evidence type="ECO:0008006" key="3">
    <source>
        <dbReference type="Google" id="ProtNLM"/>
    </source>
</evidence>
<keyword evidence="2" id="KW-1185">Reference proteome</keyword>
<feature type="non-terminal residue" evidence="1">
    <location>
        <position position="174"/>
    </location>
</feature>
<feature type="non-terminal residue" evidence="1">
    <location>
        <position position="1"/>
    </location>
</feature>
<reference evidence="1" key="1">
    <citation type="submission" date="2023-03" db="EMBL/GenBank/DDBJ databases">
        <title>Massive genome expansion in bonnet fungi (Mycena s.s.) driven by repeated elements and novel gene families across ecological guilds.</title>
        <authorList>
            <consortium name="Lawrence Berkeley National Laboratory"/>
            <person name="Harder C.B."/>
            <person name="Miyauchi S."/>
            <person name="Viragh M."/>
            <person name="Kuo A."/>
            <person name="Thoen E."/>
            <person name="Andreopoulos B."/>
            <person name="Lu D."/>
            <person name="Skrede I."/>
            <person name="Drula E."/>
            <person name="Henrissat B."/>
            <person name="Morin E."/>
            <person name="Kohler A."/>
            <person name="Barry K."/>
            <person name="LaButti K."/>
            <person name="Morin E."/>
            <person name="Salamov A."/>
            <person name="Lipzen A."/>
            <person name="Mereny Z."/>
            <person name="Hegedus B."/>
            <person name="Baldrian P."/>
            <person name="Stursova M."/>
            <person name="Weitz H."/>
            <person name="Taylor A."/>
            <person name="Grigoriev I.V."/>
            <person name="Nagy L.G."/>
            <person name="Martin F."/>
            <person name="Kauserud H."/>
        </authorList>
    </citation>
    <scope>NUCLEOTIDE SEQUENCE</scope>
    <source>
        <strain evidence="1">CBHHK200</strain>
    </source>
</reference>
<evidence type="ECO:0000313" key="1">
    <source>
        <dbReference type="EMBL" id="KAJ7017600.1"/>
    </source>
</evidence>
<evidence type="ECO:0000313" key="2">
    <source>
        <dbReference type="Proteomes" id="UP001218188"/>
    </source>
</evidence>
<accession>A0AAD6WM50</accession>
<proteinExistence type="predicted"/>
<organism evidence="1 2">
    <name type="scientific">Mycena alexandri</name>
    <dbReference type="NCBI Taxonomy" id="1745969"/>
    <lineage>
        <taxon>Eukaryota</taxon>
        <taxon>Fungi</taxon>
        <taxon>Dikarya</taxon>
        <taxon>Basidiomycota</taxon>
        <taxon>Agaricomycotina</taxon>
        <taxon>Agaricomycetes</taxon>
        <taxon>Agaricomycetidae</taxon>
        <taxon>Agaricales</taxon>
        <taxon>Marasmiineae</taxon>
        <taxon>Mycenaceae</taxon>
        <taxon>Mycena</taxon>
    </lineage>
</organism>
<dbReference type="AlphaFoldDB" id="A0AAD6WM50"/>
<dbReference type="Proteomes" id="UP001218188">
    <property type="component" value="Unassembled WGS sequence"/>
</dbReference>
<comment type="caution">
    <text evidence="1">The sequence shown here is derived from an EMBL/GenBank/DDBJ whole genome shotgun (WGS) entry which is preliminary data.</text>
</comment>
<dbReference type="EMBL" id="JARJCM010000394">
    <property type="protein sequence ID" value="KAJ7017600.1"/>
    <property type="molecule type" value="Genomic_DNA"/>
</dbReference>
<protein>
    <recommendedName>
        <fullName evidence="3">FAR1 domain-containing protein</fullName>
    </recommendedName>
</protein>
<gene>
    <name evidence="1" type="ORF">C8F04DRAFT_918443</name>
</gene>